<dbReference type="GO" id="GO:0016020">
    <property type="term" value="C:membrane"/>
    <property type="evidence" value="ECO:0007669"/>
    <property type="project" value="InterPro"/>
</dbReference>
<proteinExistence type="inferred from homology"/>
<feature type="transmembrane region" description="Helical" evidence="4">
    <location>
        <begin position="318"/>
        <end position="337"/>
    </location>
</feature>
<keyword evidence="2 4" id="KW-0472">Membrane</keyword>
<dbReference type="KEGG" id="lpil:LIP_1480"/>
<dbReference type="AlphaFoldDB" id="A0A0K2SKG4"/>
<dbReference type="InterPro" id="IPR004995">
    <property type="entry name" value="Spore_Ger"/>
</dbReference>
<feature type="transmembrane region" description="Helical" evidence="4">
    <location>
        <begin position="443"/>
        <end position="465"/>
    </location>
</feature>
<dbReference type="PIRSF" id="PIRSF005690">
    <property type="entry name" value="GerBA"/>
    <property type="match status" value="1"/>
</dbReference>
<dbReference type="STRING" id="1555112.LIP_1480"/>
<evidence type="ECO:0000256" key="3">
    <source>
        <dbReference type="SAM" id="MobiDB-lite"/>
    </source>
</evidence>
<feature type="region of interest" description="Disordered" evidence="3">
    <location>
        <begin position="508"/>
        <end position="541"/>
    </location>
</feature>
<dbReference type="GO" id="GO:0009847">
    <property type="term" value="P:spore germination"/>
    <property type="evidence" value="ECO:0007669"/>
    <property type="project" value="InterPro"/>
</dbReference>
<evidence type="ECO:0000256" key="4">
    <source>
        <dbReference type="SAM" id="Phobius"/>
    </source>
</evidence>
<dbReference type="Proteomes" id="UP000065807">
    <property type="component" value="Chromosome"/>
</dbReference>
<reference evidence="6" key="1">
    <citation type="submission" date="2015-07" db="EMBL/GenBank/DDBJ databases">
        <title>Complete genome sequence and phylogenetic analysis of Limnochorda pilosa.</title>
        <authorList>
            <person name="Watanabe M."/>
            <person name="Kojima H."/>
            <person name="Fukui M."/>
        </authorList>
    </citation>
    <scope>NUCLEOTIDE SEQUENCE [LARGE SCALE GENOMIC DNA]</scope>
    <source>
        <strain evidence="6">HC45</strain>
    </source>
</reference>
<dbReference type="PATRIC" id="fig|1555112.3.peg.1515"/>
<evidence type="ECO:0000313" key="6">
    <source>
        <dbReference type="Proteomes" id="UP000065807"/>
    </source>
</evidence>
<comment type="similarity">
    <text evidence="1">Belongs to the GerABKA family.</text>
</comment>
<reference evidence="6" key="2">
    <citation type="journal article" date="2016" name="Int. J. Syst. Evol. Microbiol.">
        <title>Complete genome sequence and cell structure of Limnochorda pilosa, a Gram-negative spore-former within the phylum Firmicutes.</title>
        <authorList>
            <person name="Watanabe M."/>
            <person name="Kojima H."/>
            <person name="Fukui M."/>
        </authorList>
    </citation>
    <scope>NUCLEOTIDE SEQUENCE [LARGE SCALE GENOMIC DNA]</scope>
    <source>
        <strain evidence="6">HC45</strain>
    </source>
</reference>
<evidence type="ECO:0000256" key="1">
    <source>
        <dbReference type="ARBA" id="ARBA00005278"/>
    </source>
</evidence>
<dbReference type="Pfam" id="PF03323">
    <property type="entry name" value="GerA"/>
    <property type="match status" value="1"/>
</dbReference>
<evidence type="ECO:0000313" key="5">
    <source>
        <dbReference type="EMBL" id="BAS27329.1"/>
    </source>
</evidence>
<keyword evidence="6" id="KW-1185">Reference proteome</keyword>
<dbReference type="EMBL" id="AP014924">
    <property type="protein sequence ID" value="BAS27329.1"/>
    <property type="molecule type" value="Genomic_DNA"/>
</dbReference>
<accession>A0A0K2SKG4</accession>
<keyword evidence="4" id="KW-1133">Transmembrane helix</keyword>
<dbReference type="OrthoDB" id="9772630at2"/>
<dbReference type="RefSeq" id="WP_068136034.1">
    <property type="nucleotide sequence ID" value="NZ_AP014924.1"/>
</dbReference>
<dbReference type="PANTHER" id="PTHR22550">
    <property type="entry name" value="SPORE GERMINATION PROTEIN"/>
    <property type="match status" value="1"/>
</dbReference>
<evidence type="ECO:0000256" key="2">
    <source>
        <dbReference type="ARBA" id="ARBA00023136"/>
    </source>
</evidence>
<protein>
    <submittedName>
        <fullName evidence="5">Spore gernimation protein GerA</fullName>
    </submittedName>
</protein>
<feature type="transmembrane region" description="Helical" evidence="4">
    <location>
        <begin position="413"/>
        <end position="431"/>
    </location>
</feature>
<dbReference type="InterPro" id="IPR050768">
    <property type="entry name" value="UPF0353/GerABKA_families"/>
</dbReference>
<feature type="compositionally biased region" description="Basic and acidic residues" evidence="3">
    <location>
        <begin position="529"/>
        <end position="541"/>
    </location>
</feature>
<organism evidence="5 6">
    <name type="scientific">Limnochorda pilosa</name>
    <dbReference type="NCBI Taxonomy" id="1555112"/>
    <lineage>
        <taxon>Bacteria</taxon>
        <taxon>Bacillati</taxon>
        <taxon>Bacillota</taxon>
        <taxon>Limnochordia</taxon>
        <taxon>Limnochordales</taxon>
        <taxon>Limnochordaceae</taxon>
        <taxon>Limnochorda</taxon>
    </lineage>
</organism>
<gene>
    <name evidence="5" type="ORF">LIP_1480</name>
</gene>
<sequence length="541" mass="59033">MERTGVHRDQAEGLEALRAAAEILEELPLSESLDLNLGTLDRLFHGSSDWVCRSFRIAGGRKAAIAYLDGLLDSARLDDSVLRPLLYEAFPIRTHVAGGEEVGRILEQHAVALSHVKKVTTVSELADGILHGDAALLVDGESSGTLLNARAFEHRSVDEPESESVIRGPHEGFVESLNTNTALLRRRIRTPQLKLDRSRVGHLSRTDVVIAYVRGVAPETLVREVQRRVSGIRIDGVIDSAYIEELIEDYPYSPFPQALVTERPDAVAGNLLEGRVAILVDGSPFALVVPTTLFGLMQASEDYYERFYVGTALRALRYLFAFLALLLPSLYVAITTFHQEMIPTALLLTLAATREGIPFPSIVEVLMMEVSFEALREAGIRLPKPIGQAVTIVGALVIGQASVQAGIVSAPVVIIVALTGIASFTFPRFNLGITIRLIRFPMIFLAATLGLYGIILGLLGILVHLCRLRSFGIPYLSPVTPLTTGDLADAALRVPIWLRGLRPRLVGHANPRRQPERARAPRGPYEDDQVPRDDGAGRAEG</sequence>
<dbReference type="PANTHER" id="PTHR22550:SF5">
    <property type="entry name" value="LEUCINE ZIPPER PROTEIN 4"/>
    <property type="match status" value="1"/>
</dbReference>
<name>A0A0K2SKG4_LIMPI</name>
<keyword evidence="4" id="KW-0812">Transmembrane</keyword>